<evidence type="ECO:0000313" key="3">
    <source>
        <dbReference type="Proteomes" id="UP000198597"/>
    </source>
</evidence>
<feature type="transmembrane region" description="Helical" evidence="1">
    <location>
        <begin position="7"/>
        <end position="27"/>
    </location>
</feature>
<evidence type="ECO:0000256" key="1">
    <source>
        <dbReference type="SAM" id="Phobius"/>
    </source>
</evidence>
<dbReference type="STRING" id="94869.SAMN04488529_1109"/>
<keyword evidence="1" id="KW-0812">Transmembrane</keyword>
<keyword evidence="3" id="KW-1185">Reference proteome</keyword>
<feature type="transmembrane region" description="Helical" evidence="1">
    <location>
        <begin position="33"/>
        <end position="50"/>
    </location>
</feature>
<gene>
    <name evidence="2" type="ORF">SAMN04488529_1109</name>
</gene>
<keyword evidence="1" id="KW-0472">Membrane</keyword>
<proteinExistence type="predicted"/>
<evidence type="ECO:0000313" key="2">
    <source>
        <dbReference type="EMBL" id="SDP63301.1"/>
    </source>
</evidence>
<protein>
    <submittedName>
        <fullName evidence="2">Uncharacterized protein</fullName>
    </submittedName>
</protein>
<keyword evidence="1" id="KW-1133">Transmembrane helix</keyword>
<name>A0A1H0UAY6_9CLOT</name>
<accession>A0A1H0UAY6</accession>
<dbReference type="AlphaFoldDB" id="A0A1H0UAY6"/>
<dbReference type="Proteomes" id="UP000198597">
    <property type="component" value="Unassembled WGS sequence"/>
</dbReference>
<dbReference type="EMBL" id="FNJM01000010">
    <property type="protein sequence ID" value="SDP63301.1"/>
    <property type="molecule type" value="Genomic_DNA"/>
</dbReference>
<organism evidence="2 3">
    <name type="scientific">Clostridium gasigenes</name>
    <dbReference type="NCBI Taxonomy" id="94869"/>
    <lineage>
        <taxon>Bacteria</taxon>
        <taxon>Bacillati</taxon>
        <taxon>Bacillota</taxon>
        <taxon>Clostridia</taxon>
        <taxon>Eubacteriales</taxon>
        <taxon>Clostridiaceae</taxon>
        <taxon>Clostridium</taxon>
    </lineage>
</organism>
<sequence>MGRVGTVLGTISMAAIPFSSMIFGILFDIMPATIIFPISGIMVIIPVLLYKKVLLSVETGKCEDKEIEGVIG</sequence>
<reference evidence="2 3" key="1">
    <citation type="submission" date="2016-10" db="EMBL/GenBank/DDBJ databases">
        <authorList>
            <person name="de Groot N.N."/>
        </authorList>
    </citation>
    <scope>NUCLEOTIDE SEQUENCE [LARGE SCALE GENOMIC DNA]</scope>
    <source>
        <strain evidence="2 3">DSM 12272</strain>
    </source>
</reference>